<evidence type="ECO:0000313" key="2">
    <source>
        <dbReference type="Proteomes" id="UP000237000"/>
    </source>
</evidence>
<comment type="caution">
    <text evidence="1">The sequence shown here is derived from an EMBL/GenBank/DDBJ whole genome shotgun (WGS) entry which is preliminary data.</text>
</comment>
<dbReference type="AlphaFoldDB" id="A0A2P5BNU9"/>
<evidence type="ECO:0000313" key="1">
    <source>
        <dbReference type="EMBL" id="PON50478.1"/>
    </source>
</evidence>
<keyword evidence="2" id="KW-1185">Reference proteome</keyword>
<name>A0A2P5BNU9_TREOI</name>
<protein>
    <submittedName>
        <fullName evidence="1">Uncharacterized protein</fullName>
    </submittedName>
</protein>
<dbReference type="EMBL" id="JXTC01000485">
    <property type="protein sequence ID" value="PON50478.1"/>
    <property type="molecule type" value="Genomic_DNA"/>
</dbReference>
<gene>
    <name evidence="1" type="ORF">TorRG33x02_314040</name>
</gene>
<accession>A0A2P5BNU9</accession>
<dbReference type="OrthoDB" id="1209328at2759"/>
<reference evidence="2" key="1">
    <citation type="submission" date="2016-06" db="EMBL/GenBank/DDBJ databases">
        <title>Parallel loss of symbiosis genes in relatives of nitrogen-fixing non-legume Parasponia.</title>
        <authorList>
            <person name="Van Velzen R."/>
            <person name="Holmer R."/>
            <person name="Bu F."/>
            <person name="Rutten L."/>
            <person name="Van Zeijl A."/>
            <person name="Liu W."/>
            <person name="Santuari L."/>
            <person name="Cao Q."/>
            <person name="Sharma T."/>
            <person name="Shen D."/>
            <person name="Roswanjaya Y."/>
            <person name="Wardhani T."/>
            <person name="Kalhor M.S."/>
            <person name="Jansen J."/>
            <person name="Van den Hoogen J."/>
            <person name="Gungor B."/>
            <person name="Hartog M."/>
            <person name="Hontelez J."/>
            <person name="Verver J."/>
            <person name="Yang W.-C."/>
            <person name="Schijlen E."/>
            <person name="Repin R."/>
            <person name="Schilthuizen M."/>
            <person name="Schranz E."/>
            <person name="Heidstra R."/>
            <person name="Miyata K."/>
            <person name="Fedorova E."/>
            <person name="Kohlen W."/>
            <person name="Bisseling T."/>
            <person name="Smit S."/>
            <person name="Geurts R."/>
        </authorList>
    </citation>
    <scope>NUCLEOTIDE SEQUENCE [LARGE SCALE GENOMIC DNA]</scope>
    <source>
        <strain evidence="2">cv. RG33-2</strain>
    </source>
</reference>
<organism evidence="1 2">
    <name type="scientific">Trema orientale</name>
    <name type="common">Charcoal tree</name>
    <name type="synonym">Celtis orientalis</name>
    <dbReference type="NCBI Taxonomy" id="63057"/>
    <lineage>
        <taxon>Eukaryota</taxon>
        <taxon>Viridiplantae</taxon>
        <taxon>Streptophyta</taxon>
        <taxon>Embryophyta</taxon>
        <taxon>Tracheophyta</taxon>
        <taxon>Spermatophyta</taxon>
        <taxon>Magnoliopsida</taxon>
        <taxon>eudicotyledons</taxon>
        <taxon>Gunneridae</taxon>
        <taxon>Pentapetalae</taxon>
        <taxon>rosids</taxon>
        <taxon>fabids</taxon>
        <taxon>Rosales</taxon>
        <taxon>Cannabaceae</taxon>
        <taxon>Trema</taxon>
    </lineage>
</organism>
<sequence length="48" mass="5328">MPIFSSFDLSSRDESPIFSMDDFEGTLKLGFQDLLVSENVIGKAIDQS</sequence>
<proteinExistence type="predicted"/>
<dbReference type="Proteomes" id="UP000237000">
    <property type="component" value="Unassembled WGS sequence"/>
</dbReference>
<dbReference type="InParanoid" id="A0A2P5BNU9"/>